<dbReference type="Gene3D" id="1.10.10.10">
    <property type="entry name" value="Winged helix-like DNA-binding domain superfamily/Winged helix DNA-binding domain"/>
    <property type="match status" value="1"/>
</dbReference>
<protein>
    <recommendedName>
        <fullName evidence="4">Winged helix DNA-binding protein</fullName>
    </recommendedName>
</protein>
<organism evidence="2 3">
    <name type="scientific">Undibacterium flavidum</name>
    <dbReference type="NCBI Taxonomy" id="2762297"/>
    <lineage>
        <taxon>Bacteria</taxon>
        <taxon>Pseudomonadati</taxon>
        <taxon>Pseudomonadota</taxon>
        <taxon>Betaproteobacteria</taxon>
        <taxon>Burkholderiales</taxon>
        <taxon>Oxalobacteraceae</taxon>
        <taxon>Undibacterium</taxon>
    </lineage>
</organism>
<dbReference type="RefSeq" id="WP_186943103.1">
    <property type="nucleotide sequence ID" value="NZ_JACOGA010000016.1"/>
</dbReference>
<evidence type="ECO:0000313" key="3">
    <source>
        <dbReference type="Proteomes" id="UP000624279"/>
    </source>
</evidence>
<gene>
    <name evidence="2" type="ORF">H8K55_16170</name>
</gene>
<comment type="caution">
    <text evidence="2">The sequence shown here is derived from an EMBL/GenBank/DDBJ whole genome shotgun (WGS) entry which is preliminary data.</text>
</comment>
<reference evidence="2 3" key="1">
    <citation type="submission" date="2020-08" db="EMBL/GenBank/DDBJ databases">
        <title>Novel species isolated from subtropical streams in China.</title>
        <authorList>
            <person name="Lu H."/>
        </authorList>
    </citation>
    <scope>NUCLEOTIDE SEQUENCE [LARGE SCALE GENOMIC DNA]</scope>
    <source>
        <strain evidence="2 3">LX15W</strain>
    </source>
</reference>
<evidence type="ECO:0008006" key="4">
    <source>
        <dbReference type="Google" id="ProtNLM"/>
    </source>
</evidence>
<evidence type="ECO:0000313" key="2">
    <source>
        <dbReference type="EMBL" id="MBC3875126.1"/>
    </source>
</evidence>
<evidence type="ECO:0000256" key="1">
    <source>
        <dbReference type="SAM" id="Phobius"/>
    </source>
</evidence>
<feature type="transmembrane region" description="Helical" evidence="1">
    <location>
        <begin position="35"/>
        <end position="56"/>
    </location>
</feature>
<dbReference type="InterPro" id="IPR036388">
    <property type="entry name" value="WH-like_DNA-bd_sf"/>
</dbReference>
<sequence>MKETLEYLFAPLKEAVASRFASPLTSSYVISWSLWNYKLIMIVFSSNSISTTFGLIDKHVFPNATATFMNLFAPFALAIFYLYGYQKLSNWIHKDQTTLQIGHQNKLKEATKGALLTLEESMIIQGEMIALRLNKDTEIADLRRQQIELELVVKTQAEKLAKFESGLDKKQKELLLSEDESTILTVLGAHQKLDGQQLKQISKIPTLSFDYFIKKLVDQKYVAEVPHEDSLDFTIYELTQAGRFYVLNREKSKSSE</sequence>
<dbReference type="EMBL" id="JACOGA010000016">
    <property type="protein sequence ID" value="MBC3875126.1"/>
    <property type="molecule type" value="Genomic_DNA"/>
</dbReference>
<dbReference type="Proteomes" id="UP000624279">
    <property type="component" value="Unassembled WGS sequence"/>
</dbReference>
<keyword evidence="1" id="KW-1133">Transmembrane helix</keyword>
<keyword evidence="1" id="KW-0812">Transmembrane</keyword>
<name>A0ABR6YF08_9BURK</name>
<proteinExistence type="predicted"/>
<keyword evidence="1" id="KW-0472">Membrane</keyword>
<keyword evidence="3" id="KW-1185">Reference proteome</keyword>
<feature type="transmembrane region" description="Helical" evidence="1">
    <location>
        <begin position="68"/>
        <end position="85"/>
    </location>
</feature>
<accession>A0ABR6YF08</accession>